<dbReference type="Proteomes" id="UP000007029">
    <property type="component" value="Chromosome"/>
</dbReference>
<gene>
    <name evidence="2" type="ordered locus">RD1_0567</name>
</gene>
<feature type="transmembrane region" description="Helical" evidence="1">
    <location>
        <begin position="110"/>
        <end position="143"/>
    </location>
</feature>
<dbReference type="STRING" id="375451.RD1_0567"/>
<proteinExistence type="predicted"/>
<accession>Q16CM1</accession>
<dbReference type="InterPro" id="IPR046107">
    <property type="entry name" value="DUF6044"/>
</dbReference>
<dbReference type="EMBL" id="CP000362">
    <property type="protein sequence ID" value="ABG30272.1"/>
    <property type="molecule type" value="Genomic_DNA"/>
</dbReference>
<feature type="transmembrane region" description="Helical" evidence="1">
    <location>
        <begin position="77"/>
        <end position="98"/>
    </location>
</feature>
<keyword evidence="1" id="KW-0472">Membrane</keyword>
<feature type="transmembrane region" description="Helical" evidence="1">
    <location>
        <begin position="191"/>
        <end position="210"/>
    </location>
</feature>
<dbReference type="KEGG" id="rde:RD1_0567"/>
<protein>
    <submittedName>
        <fullName evidence="2">Uncharacterized protein</fullName>
    </submittedName>
</protein>
<dbReference type="eggNOG" id="ENOG502Z7KA">
    <property type="taxonomic scope" value="Bacteria"/>
</dbReference>
<organism evidence="2 3">
    <name type="scientific">Roseobacter denitrificans (strain ATCC 33942 / OCh 114)</name>
    <name type="common">Erythrobacter sp. (strain OCh 114)</name>
    <name type="synonym">Roseobacter denitrificans</name>
    <dbReference type="NCBI Taxonomy" id="375451"/>
    <lineage>
        <taxon>Bacteria</taxon>
        <taxon>Pseudomonadati</taxon>
        <taxon>Pseudomonadota</taxon>
        <taxon>Alphaproteobacteria</taxon>
        <taxon>Rhodobacterales</taxon>
        <taxon>Roseobacteraceae</taxon>
        <taxon>Roseobacter</taxon>
    </lineage>
</organism>
<dbReference type="RefSeq" id="WP_011566894.1">
    <property type="nucleotide sequence ID" value="NC_008209.1"/>
</dbReference>
<feature type="transmembrane region" description="Helical" evidence="1">
    <location>
        <begin position="253"/>
        <end position="273"/>
    </location>
</feature>
<feature type="transmembrane region" description="Helical" evidence="1">
    <location>
        <begin position="155"/>
        <end position="184"/>
    </location>
</feature>
<evidence type="ECO:0000313" key="2">
    <source>
        <dbReference type="EMBL" id="ABG30272.1"/>
    </source>
</evidence>
<reference evidence="2 3" key="1">
    <citation type="journal article" date="2007" name="J. Bacteriol.">
        <title>The complete genome sequence of Roseobacter denitrificans reveals a mixotrophic rather than photosynthetic metabolism.</title>
        <authorList>
            <person name="Swingley W.D."/>
            <person name="Sadekar S."/>
            <person name="Mastrian S.D."/>
            <person name="Matthies H.J."/>
            <person name="Hao J."/>
            <person name="Ramos H."/>
            <person name="Acharya C.R."/>
            <person name="Conrad A.L."/>
            <person name="Taylor H.L."/>
            <person name="Dejesa L.C."/>
            <person name="Shah M.K."/>
            <person name="O'huallachain M.E."/>
            <person name="Lince M.T."/>
            <person name="Blankenship R.E."/>
            <person name="Beatty J.T."/>
            <person name="Touchman J.W."/>
        </authorList>
    </citation>
    <scope>NUCLEOTIDE SEQUENCE [LARGE SCALE GENOMIC DNA]</scope>
    <source>
        <strain evidence="3">ATCC 33942 / OCh 114</strain>
    </source>
</reference>
<feature type="transmembrane region" description="Helical" evidence="1">
    <location>
        <begin position="285"/>
        <end position="308"/>
    </location>
</feature>
<sequence>MLIILGHWIPYVIMGDGAYLTIHDYLDSSLLKAKVLADSGQVFAPSSSIIAQYDIPRGALRSEFQMPTLLNMFLSPLATHIVLTLFMQAAAFLGMYLLLMRRILGREARVLCVGVALCYALLPFWTPGVLGVAGLPLVLYAFLGLREGERGWHLWAILLLFPFFSSLVTVGFFFLCMVAGLFVYDMLVRRRFNVAFLFGMAAMSAVYLAVEYRLVLNSINPVFTSHRQEASPVFVPLTAALDRAWDNFLNGQYHAHSLQSEVILPTILLALLLSLWKRQFRDRHLWLLIATVSFCAAISLFYGLWSSVVLEPIRTSVPLLLKFNFSRFHWLHPLLWFVAFALALALIQRQIPYRRLGLACVCLAIALQAHWAGYKNHPILEAREKHGISYAAFFATPLFSEIKRDIGQPVEDYRVVSLGIHPAIAAYNGFHTADWYLTYYPLEKKRAMRGVIAKELEKSAGLKRYFDDWGNRLYLFSAELDRDFLARRRTDAIQMPEYDLDRLRALGVTYIFSRVELYDAPPLFGEYRHPGSHWDINVYKLTD</sequence>
<keyword evidence="1" id="KW-1133">Transmembrane helix</keyword>
<dbReference type="AlphaFoldDB" id="Q16CM1"/>
<dbReference type="Pfam" id="PF19510">
    <property type="entry name" value="DUF6044"/>
    <property type="match status" value="1"/>
</dbReference>
<keyword evidence="3" id="KW-1185">Reference proteome</keyword>
<keyword evidence="1" id="KW-0812">Transmembrane</keyword>
<dbReference type="HOGENOM" id="CLU_035900_0_0_5"/>
<evidence type="ECO:0000313" key="3">
    <source>
        <dbReference type="Proteomes" id="UP000007029"/>
    </source>
</evidence>
<feature type="transmembrane region" description="Helical" evidence="1">
    <location>
        <begin position="328"/>
        <end position="347"/>
    </location>
</feature>
<name>Q16CM1_ROSDO</name>
<evidence type="ECO:0000256" key="1">
    <source>
        <dbReference type="SAM" id="Phobius"/>
    </source>
</evidence>